<dbReference type="Proteomes" id="UP000822688">
    <property type="component" value="Chromosome 2"/>
</dbReference>
<protein>
    <submittedName>
        <fullName evidence="3">Uncharacterized protein</fullName>
    </submittedName>
</protein>
<feature type="signal peptide" evidence="2">
    <location>
        <begin position="1"/>
        <end position="27"/>
    </location>
</feature>
<proteinExistence type="predicted"/>
<keyword evidence="2" id="KW-0732">Signal</keyword>
<comment type="caution">
    <text evidence="3">The sequence shown here is derived from an EMBL/GenBank/DDBJ whole genome shotgun (WGS) entry which is preliminary data.</text>
</comment>
<dbReference type="AlphaFoldDB" id="A0A8T0IRD1"/>
<dbReference type="EMBL" id="CM026422">
    <property type="protein sequence ID" value="KAG0585579.1"/>
    <property type="molecule type" value="Genomic_DNA"/>
</dbReference>
<evidence type="ECO:0000313" key="4">
    <source>
        <dbReference type="Proteomes" id="UP000822688"/>
    </source>
</evidence>
<keyword evidence="4" id="KW-1185">Reference proteome</keyword>
<feature type="region of interest" description="Disordered" evidence="1">
    <location>
        <begin position="81"/>
        <end position="101"/>
    </location>
</feature>
<evidence type="ECO:0000256" key="2">
    <source>
        <dbReference type="SAM" id="SignalP"/>
    </source>
</evidence>
<evidence type="ECO:0000256" key="1">
    <source>
        <dbReference type="SAM" id="MobiDB-lite"/>
    </source>
</evidence>
<accession>A0A8T0IRD1</accession>
<reference evidence="3" key="1">
    <citation type="submission" date="2020-06" db="EMBL/GenBank/DDBJ databases">
        <title>WGS assembly of Ceratodon purpureus strain R40.</title>
        <authorList>
            <person name="Carey S.B."/>
            <person name="Jenkins J."/>
            <person name="Shu S."/>
            <person name="Lovell J.T."/>
            <person name="Sreedasyam A."/>
            <person name="Maumus F."/>
            <person name="Tiley G.P."/>
            <person name="Fernandez-Pozo N."/>
            <person name="Barry K."/>
            <person name="Chen C."/>
            <person name="Wang M."/>
            <person name="Lipzen A."/>
            <person name="Daum C."/>
            <person name="Saski C.A."/>
            <person name="Payton A.C."/>
            <person name="Mcbreen J.C."/>
            <person name="Conrad R.E."/>
            <person name="Kollar L.M."/>
            <person name="Olsson S."/>
            <person name="Huttunen S."/>
            <person name="Landis J.B."/>
            <person name="Wickett N.J."/>
            <person name="Johnson M.G."/>
            <person name="Rensing S.A."/>
            <person name="Grimwood J."/>
            <person name="Schmutz J."/>
            <person name="Mcdaniel S.F."/>
        </authorList>
    </citation>
    <scope>NUCLEOTIDE SEQUENCE</scope>
    <source>
        <strain evidence="3">R40</strain>
    </source>
</reference>
<evidence type="ECO:0000313" key="3">
    <source>
        <dbReference type="EMBL" id="KAG0585579.1"/>
    </source>
</evidence>
<organism evidence="3 4">
    <name type="scientific">Ceratodon purpureus</name>
    <name type="common">Fire moss</name>
    <name type="synonym">Dicranum purpureum</name>
    <dbReference type="NCBI Taxonomy" id="3225"/>
    <lineage>
        <taxon>Eukaryota</taxon>
        <taxon>Viridiplantae</taxon>
        <taxon>Streptophyta</taxon>
        <taxon>Embryophyta</taxon>
        <taxon>Bryophyta</taxon>
        <taxon>Bryophytina</taxon>
        <taxon>Bryopsida</taxon>
        <taxon>Dicranidae</taxon>
        <taxon>Pseudoditrichales</taxon>
        <taxon>Ditrichaceae</taxon>
        <taxon>Ceratodon</taxon>
    </lineage>
</organism>
<sequence length="101" mass="11207">MASYRTLKPILWVGLIMAMLIVQDVTAADNQMFSPDVVAGLTQQAYLRGNTDVSGSKKGAVVTEEMHVEDPIFDSMFDADYSDGRNPSANCRRNCPRRPRP</sequence>
<name>A0A8T0IRD1_CERPU</name>
<gene>
    <name evidence="3" type="ORF">KC19_2G022400</name>
</gene>
<feature type="chain" id="PRO_5035826316" evidence="2">
    <location>
        <begin position="28"/>
        <end position="101"/>
    </location>
</feature>